<comment type="caution">
    <text evidence="3">The sequence shown here is derived from an EMBL/GenBank/DDBJ whole genome shotgun (WGS) entry which is preliminary data.</text>
</comment>
<name>A0ABW0AG84_9ACTN</name>
<protein>
    <submittedName>
        <fullName evidence="3">ATP-binding protein</fullName>
    </submittedName>
</protein>
<evidence type="ECO:0000259" key="2">
    <source>
        <dbReference type="Pfam" id="PF13581"/>
    </source>
</evidence>
<dbReference type="PANTHER" id="PTHR35526:SF3">
    <property type="entry name" value="ANTI-SIGMA-F FACTOR RSBW"/>
    <property type="match status" value="1"/>
</dbReference>
<feature type="domain" description="Histidine kinase/HSP90-like ATPase" evidence="2">
    <location>
        <begin position="5"/>
        <end position="114"/>
    </location>
</feature>
<dbReference type="RefSeq" id="WP_344479198.1">
    <property type="nucleotide sequence ID" value="NZ_BAAASB010000011.1"/>
</dbReference>
<dbReference type="InterPro" id="IPR003594">
    <property type="entry name" value="HATPase_dom"/>
</dbReference>
<keyword evidence="1" id="KW-0723">Serine/threonine-protein kinase</keyword>
<evidence type="ECO:0000313" key="4">
    <source>
        <dbReference type="Proteomes" id="UP001596160"/>
    </source>
</evidence>
<dbReference type="Pfam" id="PF13581">
    <property type="entry name" value="HATPase_c_2"/>
    <property type="match status" value="1"/>
</dbReference>
<dbReference type="InterPro" id="IPR050267">
    <property type="entry name" value="Anti-sigma-factor_SerPK"/>
</dbReference>
<organism evidence="3 4">
    <name type="scientific">Streptomyces amakusaensis</name>
    <dbReference type="NCBI Taxonomy" id="67271"/>
    <lineage>
        <taxon>Bacteria</taxon>
        <taxon>Bacillati</taxon>
        <taxon>Actinomycetota</taxon>
        <taxon>Actinomycetes</taxon>
        <taxon>Kitasatosporales</taxon>
        <taxon>Streptomycetaceae</taxon>
        <taxon>Streptomyces</taxon>
    </lineage>
</organism>
<keyword evidence="3" id="KW-0547">Nucleotide-binding</keyword>
<keyword evidence="1" id="KW-0418">Kinase</keyword>
<dbReference type="CDD" id="cd16936">
    <property type="entry name" value="HATPase_RsbW-like"/>
    <property type="match status" value="1"/>
</dbReference>
<evidence type="ECO:0000313" key="3">
    <source>
        <dbReference type="EMBL" id="MFC5152688.1"/>
    </source>
</evidence>
<sequence length="118" mass="13061">MSLTVRPSEIRRIRRAVMDHLDGRGLGESAFDIALVVTELLANVHEHADGICELDIEPREGRLILTVRDTVMTPPTLRHHSPSAENGRGLLLVDALTEHWETTVTATGKVVTCTFRTP</sequence>
<keyword evidence="4" id="KW-1185">Reference proteome</keyword>
<dbReference type="Gene3D" id="3.30.565.10">
    <property type="entry name" value="Histidine kinase-like ATPase, C-terminal domain"/>
    <property type="match status" value="1"/>
</dbReference>
<accession>A0ABW0AG84</accession>
<dbReference type="Proteomes" id="UP001596160">
    <property type="component" value="Unassembled WGS sequence"/>
</dbReference>
<gene>
    <name evidence="3" type="ORF">ACFPRH_13175</name>
</gene>
<proteinExistence type="predicted"/>
<dbReference type="GO" id="GO:0005524">
    <property type="term" value="F:ATP binding"/>
    <property type="evidence" value="ECO:0007669"/>
    <property type="project" value="UniProtKB-KW"/>
</dbReference>
<reference evidence="4" key="1">
    <citation type="journal article" date="2019" name="Int. J. Syst. Evol. Microbiol.">
        <title>The Global Catalogue of Microorganisms (GCM) 10K type strain sequencing project: providing services to taxonomists for standard genome sequencing and annotation.</title>
        <authorList>
            <consortium name="The Broad Institute Genomics Platform"/>
            <consortium name="The Broad Institute Genome Sequencing Center for Infectious Disease"/>
            <person name="Wu L."/>
            <person name="Ma J."/>
        </authorList>
    </citation>
    <scope>NUCLEOTIDE SEQUENCE [LARGE SCALE GENOMIC DNA]</scope>
    <source>
        <strain evidence="4">PCU 266</strain>
    </source>
</reference>
<dbReference type="SUPFAM" id="SSF55874">
    <property type="entry name" value="ATPase domain of HSP90 chaperone/DNA topoisomerase II/histidine kinase"/>
    <property type="match status" value="1"/>
</dbReference>
<dbReference type="PANTHER" id="PTHR35526">
    <property type="entry name" value="ANTI-SIGMA-F FACTOR RSBW-RELATED"/>
    <property type="match status" value="1"/>
</dbReference>
<dbReference type="EMBL" id="JBHSKP010000007">
    <property type="protein sequence ID" value="MFC5152688.1"/>
    <property type="molecule type" value="Genomic_DNA"/>
</dbReference>
<dbReference type="InterPro" id="IPR036890">
    <property type="entry name" value="HATPase_C_sf"/>
</dbReference>
<keyword evidence="3" id="KW-0067">ATP-binding</keyword>
<keyword evidence="1" id="KW-0808">Transferase</keyword>
<evidence type="ECO:0000256" key="1">
    <source>
        <dbReference type="ARBA" id="ARBA00022527"/>
    </source>
</evidence>